<organism>
    <name type="scientific">Solenopsis invicta</name>
    <name type="common">Red imported fire ant</name>
    <name type="synonym">Solenopsis wagneri</name>
    <dbReference type="NCBI Taxonomy" id="13686"/>
    <lineage>
        <taxon>Eukaryota</taxon>
        <taxon>Metazoa</taxon>
        <taxon>Ecdysozoa</taxon>
        <taxon>Arthropoda</taxon>
        <taxon>Hexapoda</taxon>
        <taxon>Insecta</taxon>
        <taxon>Pterygota</taxon>
        <taxon>Neoptera</taxon>
        <taxon>Endopterygota</taxon>
        <taxon>Hymenoptera</taxon>
        <taxon>Apocrita</taxon>
        <taxon>Aculeata</taxon>
        <taxon>Formicoidea</taxon>
        <taxon>Formicidae</taxon>
        <taxon>Myrmicinae</taxon>
        <taxon>Solenopsis</taxon>
    </lineage>
</organism>
<dbReference type="AlphaFoldDB" id="E9J445"/>
<dbReference type="PANTHER" id="PTHR47326:SF1">
    <property type="entry name" value="HTH PSQ-TYPE DOMAIN-CONTAINING PROTEIN"/>
    <property type="match status" value="1"/>
</dbReference>
<gene>
    <name evidence="1" type="ORF">SINV_08606</name>
</gene>
<protein>
    <submittedName>
        <fullName evidence="1">Uncharacterized protein</fullName>
    </submittedName>
</protein>
<dbReference type="Gene3D" id="3.30.420.10">
    <property type="entry name" value="Ribonuclease H-like superfamily/Ribonuclease H"/>
    <property type="match status" value="1"/>
</dbReference>
<proteinExistence type="predicted"/>
<sequence length="135" mass="15539">MGPKTNIFKDTSYFVVSITNFYQTNCLLCWKKSLSFKGNECSTCMMVHHPILFKSSDINPRHLTHAFNVQCIGRGGPVVWPAQFPDLNPLDFWLWGHLKTLVYSTSVDDIKMIAFSMRVDKFLANQVYLKKCVIL</sequence>
<accession>E9J445</accession>
<evidence type="ECO:0000313" key="1">
    <source>
        <dbReference type="EMBL" id="EFZ12408.1"/>
    </source>
</evidence>
<dbReference type="PANTHER" id="PTHR47326">
    <property type="entry name" value="TRANSPOSABLE ELEMENT TC3 TRANSPOSASE-LIKE PROTEIN"/>
    <property type="match status" value="1"/>
</dbReference>
<dbReference type="EMBL" id="GL768071">
    <property type="protein sequence ID" value="EFZ12408.1"/>
    <property type="molecule type" value="Genomic_DNA"/>
</dbReference>
<reference evidence="1" key="1">
    <citation type="journal article" date="2011" name="Proc. Natl. Acad. Sci. U.S.A.">
        <title>The genome of the fire ant Solenopsis invicta.</title>
        <authorList>
            <person name="Wurm Y."/>
            <person name="Wang J."/>
            <person name="Riba-Grognuz O."/>
            <person name="Corona M."/>
            <person name="Nygaard S."/>
            <person name="Hunt B.G."/>
            <person name="Ingram K.K."/>
            <person name="Falquet L."/>
            <person name="Nipitwattanaphon M."/>
            <person name="Gotzek D."/>
            <person name="Dijkstra M.B."/>
            <person name="Oettler J."/>
            <person name="Comtesse F."/>
            <person name="Shih C.J."/>
            <person name="Wu W.J."/>
            <person name="Yang C.C."/>
            <person name="Thomas J."/>
            <person name="Beaudoing E."/>
            <person name="Pradervand S."/>
            <person name="Flegel V."/>
            <person name="Cook E.D."/>
            <person name="Fabbretti R."/>
            <person name="Stockinger H."/>
            <person name="Long L."/>
            <person name="Farmerie W.G."/>
            <person name="Oakey J."/>
            <person name="Boomsma J.J."/>
            <person name="Pamilo P."/>
            <person name="Yi S.V."/>
            <person name="Heinze J."/>
            <person name="Goodisman M.A."/>
            <person name="Farinelli L."/>
            <person name="Harshman K."/>
            <person name="Hulo N."/>
            <person name="Cerutti L."/>
            <person name="Xenarios I."/>
            <person name="Shoemaker D."/>
            <person name="Keller L."/>
        </authorList>
    </citation>
    <scope>NUCLEOTIDE SEQUENCE [LARGE SCALE GENOMIC DNA]</scope>
</reference>
<dbReference type="HOGENOM" id="CLU_1888377_0_0_1"/>
<name>E9J445_SOLIN</name>
<dbReference type="GO" id="GO:0003676">
    <property type="term" value="F:nucleic acid binding"/>
    <property type="evidence" value="ECO:0007669"/>
    <property type="project" value="InterPro"/>
</dbReference>
<dbReference type="InterPro" id="IPR036397">
    <property type="entry name" value="RNaseH_sf"/>
</dbReference>
<feature type="non-terminal residue" evidence="1">
    <location>
        <position position="135"/>
    </location>
</feature>